<dbReference type="Pfam" id="PF00069">
    <property type="entry name" value="Pkinase"/>
    <property type="match status" value="1"/>
</dbReference>
<dbReference type="RefSeq" id="XP_002850087.1">
    <property type="nucleotide sequence ID" value="XM_002850041.1"/>
</dbReference>
<dbReference type="GO" id="GO:0005524">
    <property type="term" value="F:ATP binding"/>
    <property type="evidence" value="ECO:0007669"/>
    <property type="project" value="InterPro"/>
</dbReference>
<dbReference type="EMBL" id="DS995701">
    <property type="protein sequence ID" value="EEQ27303.1"/>
    <property type="molecule type" value="Genomic_DNA"/>
</dbReference>
<accession>C5FBW9</accession>
<protein>
    <recommendedName>
        <fullName evidence="1">Protein kinase domain-containing protein</fullName>
    </recommendedName>
</protein>
<feature type="domain" description="Protein kinase" evidence="1">
    <location>
        <begin position="22"/>
        <end position="354"/>
    </location>
</feature>
<dbReference type="PANTHER" id="PTHR24361">
    <property type="entry name" value="MITOGEN-ACTIVATED KINASE KINASE KINASE"/>
    <property type="match status" value="1"/>
</dbReference>
<dbReference type="OMA" id="SMFVYRY"/>
<dbReference type="SUPFAM" id="SSF56112">
    <property type="entry name" value="Protein kinase-like (PK-like)"/>
    <property type="match status" value="1"/>
</dbReference>
<organism evidence="2 3">
    <name type="scientific">Arthroderma otae (strain ATCC MYA-4605 / CBS 113480)</name>
    <name type="common">Microsporum canis</name>
    <dbReference type="NCBI Taxonomy" id="554155"/>
    <lineage>
        <taxon>Eukaryota</taxon>
        <taxon>Fungi</taxon>
        <taxon>Dikarya</taxon>
        <taxon>Ascomycota</taxon>
        <taxon>Pezizomycotina</taxon>
        <taxon>Eurotiomycetes</taxon>
        <taxon>Eurotiomycetidae</taxon>
        <taxon>Onygenales</taxon>
        <taxon>Arthrodermataceae</taxon>
        <taxon>Microsporum</taxon>
    </lineage>
</organism>
<reference evidence="3" key="1">
    <citation type="journal article" date="2012" name="MBio">
        <title>Comparative genome analysis of Trichophyton rubrum and related dermatophytes reveals candidate genes involved in infection.</title>
        <authorList>
            <person name="Martinez D.A."/>
            <person name="Oliver B.G."/>
            <person name="Graeser Y."/>
            <person name="Goldberg J.M."/>
            <person name="Li W."/>
            <person name="Martinez-Rossi N.M."/>
            <person name="Monod M."/>
            <person name="Shelest E."/>
            <person name="Barton R.C."/>
            <person name="Birch E."/>
            <person name="Brakhage A.A."/>
            <person name="Chen Z."/>
            <person name="Gurr S.J."/>
            <person name="Heiman D."/>
            <person name="Heitman J."/>
            <person name="Kosti I."/>
            <person name="Rossi A."/>
            <person name="Saif S."/>
            <person name="Samalova M."/>
            <person name="Saunders C.W."/>
            <person name="Shea T."/>
            <person name="Summerbell R.C."/>
            <person name="Xu J."/>
            <person name="Young S."/>
            <person name="Zeng Q."/>
            <person name="Birren B.W."/>
            <person name="Cuomo C.A."/>
            <person name="White T.C."/>
        </authorList>
    </citation>
    <scope>NUCLEOTIDE SEQUENCE [LARGE SCALE GENOMIC DNA]</scope>
    <source>
        <strain evidence="3">ATCC MYA-4605 / CBS 113480</strain>
    </source>
</reference>
<dbReference type="InterPro" id="IPR000719">
    <property type="entry name" value="Prot_kinase_dom"/>
</dbReference>
<dbReference type="InterPro" id="IPR011009">
    <property type="entry name" value="Kinase-like_dom_sf"/>
</dbReference>
<evidence type="ECO:0000259" key="1">
    <source>
        <dbReference type="PROSITE" id="PS50011"/>
    </source>
</evidence>
<evidence type="ECO:0000313" key="2">
    <source>
        <dbReference type="EMBL" id="EEQ27303.1"/>
    </source>
</evidence>
<name>C5FBW9_ARTOC</name>
<proteinExistence type="predicted"/>
<dbReference type="Proteomes" id="UP000002035">
    <property type="component" value="Unassembled WGS sequence"/>
</dbReference>
<dbReference type="InterPro" id="IPR053235">
    <property type="entry name" value="Ser_Thr_kinase"/>
</dbReference>
<dbReference type="SMART" id="SM00220">
    <property type="entry name" value="S_TKc"/>
    <property type="match status" value="1"/>
</dbReference>
<dbReference type="AlphaFoldDB" id="C5FBW9"/>
<gene>
    <name evidence="2" type="ORF">MCYG_00191</name>
</gene>
<dbReference type="GO" id="GO:0004674">
    <property type="term" value="F:protein serine/threonine kinase activity"/>
    <property type="evidence" value="ECO:0007669"/>
    <property type="project" value="TreeGrafter"/>
</dbReference>
<dbReference type="HOGENOM" id="CLU_054430_0_0_1"/>
<dbReference type="GO" id="GO:0005737">
    <property type="term" value="C:cytoplasm"/>
    <property type="evidence" value="ECO:0007669"/>
    <property type="project" value="TreeGrafter"/>
</dbReference>
<keyword evidence="3" id="KW-1185">Reference proteome</keyword>
<dbReference type="OrthoDB" id="4168687at2759"/>
<dbReference type="PROSITE" id="PS50011">
    <property type="entry name" value="PROTEIN_KINASE_DOM"/>
    <property type="match status" value="1"/>
</dbReference>
<dbReference type="VEuPathDB" id="FungiDB:MCYG_00191"/>
<sequence>MAQRRPLPVFLRAYKGPRSYVRPLPHHTVPGRQGSRFTSTQTSAINMGTRMSPGTALVGQSGKCYVIQQILQEKENYPLRVYLAQSESEKFVLKNVADFEYLREIYRRVDGDPYLRLPQDSMVGHSMFVYKYLTTDFLKLPCQLELPLETTKRVFRDALQGLAVLHANDIVHNGNIKANNILVDQEDGKITDVRLGDIEDAAIVPEGSEIAGRQLGNWMWRSPESHAEGPLNSPSDVFSFAIVCIYAVHKKVIFAVDESELGEGEEKLARVIERQISFFADQDSIQEFLHHISESPWAEIFRVIRDGFNKENPRRPFALWKGVDPVFKDLVLRMTHFNPDKRITAREALAHEWFKGI</sequence>
<dbReference type="STRING" id="554155.C5FBW9"/>
<dbReference type="Gene3D" id="1.10.510.10">
    <property type="entry name" value="Transferase(Phosphotransferase) domain 1"/>
    <property type="match status" value="1"/>
</dbReference>
<evidence type="ECO:0000313" key="3">
    <source>
        <dbReference type="Proteomes" id="UP000002035"/>
    </source>
</evidence>
<dbReference type="eggNOG" id="KOG0594">
    <property type="taxonomic scope" value="Eukaryota"/>
</dbReference>
<dbReference type="GeneID" id="9230217"/>